<reference evidence="6 7" key="1">
    <citation type="submission" date="2018-08" db="EMBL/GenBank/DDBJ databases">
        <title>Genomic Encyclopedia of Archaeal and Bacterial Type Strains, Phase II (KMG-II): from individual species to whole genera.</title>
        <authorList>
            <person name="Goeker M."/>
        </authorList>
    </citation>
    <scope>NUCLEOTIDE SEQUENCE [LARGE SCALE GENOMIC DNA]</scope>
    <source>
        <strain evidence="6 7">DSM 45791</strain>
    </source>
</reference>
<dbReference type="GO" id="GO:0003700">
    <property type="term" value="F:DNA-binding transcription factor activity"/>
    <property type="evidence" value="ECO:0007669"/>
    <property type="project" value="TreeGrafter"/>
</dbReference>
<name>A0A3E0GVD7_9PSEU</name>
<keyword evidence="3" id="KW-0804">Transcription</keyword>
<protein>
    <submittedName>
        <fullName evidence="6">AcrR family transcriptional regulator</fullName>
    </submittedName>
</protein>
<evidence type="ECO:0000313" key="6">
    <source>
        <dbReference type="EMBL" id="REH27626.1"/>
    </source>
</evidence>
<dbReference type="OrthoDB" id="9796019at2"/>
<gene>
    <name evidence="6" type="ORF">BCF44_12914</name>
</gene>
<evidence type="ECO:0000256" key="1">
    <source>
        <dbReference type="ARBA" id="ARBA00023015"/>
    </source>
</evidence>
<comment type="caution">
    <text evidence="6">The sequence shown here is derived from an EMBL/GenBank/DDBJ whole genome shotgun (WGS) entry which is preliminary data.</text>
</comment>
<dbReference type="InterPro" id="IPR050109">
    <property type="entry name" value="HTH-type_TetR-like_transc_reg"/>
</dbReference>
<organism evidence="6 7">
    <name type="scientific">Kutzneria buriramensis</name>
    <dbReference type="NCBI Taxonomy" id="1045776"/>
    <lineage>
        <taxon>Bacteria</taxon>
        <taxon>Bacillati</taxon>
        <taxon>Actinomycetota</taxon>
        <taxon>Actinomycetes</taxon>
        <taxon>Pseudonocardiales</taxon>
        <taxon>Pseudonocardiaceae</taxon>
        <taxon>Kutzneria</taxon>
    </lineage>
</organism>
<dbReference type="AlphaFoldDB" id="A0A3E0GVD7"/>
<evidence type="ECO:0000313" key="7">
    <source>
        <dbReference type="Proteomes" id="UP000256269"/>
    </source>
</evidence>
<dbReference type="InterPro" id="IPR001647">
    <property type="entry name" value="HTH_TetR"/>
</dbReference>
<proteinExistence type="predicted"/>
<evidence type="ECO:0000256" key="4">
    <source>
        <dbReference type="PROSITE-ProRule" id="PRU00335"/>
    </source>
</evidence>
<dbReference type="SUPFAM" id="SSF46689">
    <property type="entry name" value="Homeodomain-like"/>
    <property type="match status" value="1"/>
</dbReference>
<dbReference type="InterPro" id="IPR011075">
    <property type="entry name" value="TetR_C"/>
</dbReference>
<dbReference type="RefSeq" id="WP_116181638.1">
    <property type="nucleotide sequence ID" value="NZ_CP144375.1"/>
</dbReference>
<dbReference type="Gene3D" id="1.10.357.10">
    <property type="entry name" value="Tetracycline Repressor, domain 2"/>
    <property type="match status" value="1"/>
</dbReference>
<keyword evidence="2 4" id="KW-0238">DNA-binding</keyword>
<evidence type="ECO:0000259" key="5">
    <source>
        <dbReference type="PROSITE" id="PS50977"/>
    </source>
</evidence>
<dbReference type="InterPro" id="IPR036271">
    <property type="entry name" value="Tet_transcr_reg_TetR-rel_C_sf"/>
</dbReference>
<keyword evidence="7" id="KW-1185">Reference proteome</keyword>
<dbReference type="Pfam" id="PF16859">
    <property type="entry name" value="TetR_C_11"/>
    <property type="match status" value="1"/>
</dbReference>
<accession>A0A3E0GVD7</accession>
<dbReference type="PANTHER" id="PTHR30055">
    <property type="entry name" value="HTH-TYPE TRANSCRIPTIONAL REGULATOR RUTR"/>
    <property type="match status" value="1"/>
</dbReference>
<dbReference type="EMBL" id="QUNO01000029">
    <property type="protein sequence ID" value="REH27626.1"/>
    <property type="molecule type" value="Genomic_DNA"/>
</dbReference>
<evidence type="ECO:0000256" key="3">
    <source>
        <dbReference type="ARBA" id="ARBA00023163"/>
    </source>
</evidence>
<dbReference type="Pfam" id="PF00440">
    <property type="entry name" value="TetR_N"/>
    <property type="match status" value="1"/>
</dbReference>
<dbReference type="PRINTS" id="PR00455">
    <property type="entry name" value="HTHTETR"/>
</dbReference>
<dbReference type="InterPro" id="IPR009057">
    <property type="entry name" value="Homeodomain-like_sf"/>
</dbReference>
<dbReference type="GO" id="GO:0000976">
    <property type="term" value="F:transcription cis-regulatory region binding"/>
    <property type="evidence" value="ECO:0007669"/>
    <property type="project" value="TreeGrafter"/>
</dbReference>
<evidence type="ECO:0000256" key="2">
    <source>
        <dbReference type="ARBA" id="ARBA00023125"/>
    </source>
</evidence>
<dbReference type="Gene3D" id="1.10.10.60">
    <property type="entry name" value="Homeodomain-like"/>
    <property type="match status" value="1"/>
</dbReference>
<dbReference type="Proteomes" id="UP000256269">
    <property type="component" value="Unassembled WGS sequence"/>
</dbReference>
<sequence>MSVTDSERLPVADGAKRRRGTALQHAIFDAVFDLINEIGYARLTMERVALAAGTSKAVLYRRWPDKEALVLDALRESLPTIPEVSVHGNLRDDLLAVLEVVRSAFAMTKGTAFHLVAAEAGGDCRALANERVFAPAHDAILATMRRAAERGETRPELVTDLVADIGTALLRSRAIDGEIPPETLVTAIVDDVLLPLLSSAR</sequence>
<keyword evidence="1" id="KW-0805">Transcription regulation</keyword>
<dbReference type="PANTHER" id="PTHR30055:SF148">
    <property type="entry name" value="TETR-FAMILY TRANSCRIPTIONAL REGULATOR"/>
    <property type="match status" value="1"/>
</dbReference>
<dbReference type="SUPFAM" id="SSF48498">
    <property type="entry name" value="Tetracyclin repressor-like, C-terminal domain"/>
    <property type="match status" value="1"/>
</dbReference>
<feature type="DNA-binding region" description="H-T-H motif" evidence="4">
    <location>
        <begin position="44"/>
        <end position="63"/>
    </location>
</feature>
<feature type="domain" description="HTH tetR-type" evidence="5">
    <location>
        <begin position="21"/>
        <end position="81"/>
    </location>
</feature>
<dbReference type="PROSITE" id="PS50977">
    <property type="entry name" value="HTH_TETR_2"/>
    <property type="match status" value="1"/>
</dbReference>